<keyword evidence="3" id="KW-1185">Reference proteome</keyword>
<feature type="compositionally biased region" description="Acidic residues" evidence="1">
    <location>
        <begin position="69"/>
        <end position="93"/>
    </location>
</feature>
<dbReference type="InterPro" id="IPR008004">
    <property type="entry name" value="OCTOPUS-like"/>
</dbReference>
<dbReference type="EMBL" id="JAEFBJ010000006">
    <property type="protein sequence ID" value="KAG7599355.1"/>
    <property type="molecule type" value="Genomic_DNA"/>
</dbReference>
<dbReference type="OrthoDB" id="758624at2759"/>
<dbReference type="Proteomes" id="UP000694251">
    <property type="component" value="Chromosome 6"/>
</dbReference>
<dbReference type="GO" id="GO:0005886">
    <property type="term" value="C:plasma membrane"/>
    <property type="evidence" value="ECO:0007669"/>
    <property type="project" value="TreeGrafter"/>
</dbReference>
<organism evidence="2 3">
    <name type="scientific">Arabidopsis suecica</name>
    <name type="common">Swedish thale-cress</name>
    <name type="synonym">Cardaminopsis suecica</name>
    <dbReference type="NCBI Taxonomy" id="45249"/>
    <lineage>
        <taxon>Eukaryota</taxon>
        <taxon>Viridiplantae</taxon>
        <taxon>Streptophyta</taxon>
        <taxon>Embryophyta</taxon>
        <taxon>Tracheophyta</taxon>
        <taxon>Spermatophyta</taxon>
        <taxon>Magnoliopsida</taxon>
        <taxon>eudicotyledons</taxon>
        <taxon>Gunneridae</taxon>
        <taxon>Pentapetalae</taxon>
        <taxon>rosids</taxon>
        <taxon>malvids</taxon>
        <taxon>Brassicales</taxon>
        <taxon>Brassicaceae</taxon>
        <taxon>Camelineae</taxon>
        <taxon>Arabidopsis</taxon>
    </lineage>
</organism>
<name>A0A8T2CIR3_ARASU</name>
<feature type="region of interest" description="Disordered" evidence="1">
    <location>
        <begin position="42"/>
        <end position="112"/>
    </location>
</feature>
<accession>A0A8T2CIR3</accession>
<evidence type="ECO:0000256" key="1">
    <source>
        <dbReference type="SAM" id="MobiDB-lite"/>
    </source>
</evidence>
<protein>
    <submittedName>
        <fullName evidence="2">Protein OCTOPUS-like</fullName>
    </submittedName>
</protein>
<dbReference type="PANTHER" id="PTHR31659">
    <property type="entry name" value="PROTEIN: UPF0503-LIKE PROTEIN, PUTATIVE (DUF740)-RELATED"/>
    <property type="match status" value="1"/>
</dbReference>
<evidence type="ECO:0000313" key="2">
    <source>
        <dbReference type="EMBL" id="KAG7599355.1"/>
    </source>
</evidence>
<comment type="caution">
    <text evidence="2">The sequence shown here is derived from an EMBL/GenBank/DDBJ whole genome shotgun (WGS) entry which is preliminary data.</text>
</comment>
<gene>
    <name evidence="2" type="ORF">ISN44_As06g035380</name>
</gene>
<dbReference type="AlphaFoldDB" id="A0A8T2CIR3"/>
<proteinExistence type="predicted"/>
<reference evidence="2 3" key="1">
    <citation type="submission" date="2020-12" db="EMBL/GenBank/DDBJ databases">
        <title>Concerted genomic and epigenomic changes stabilize Arabidopsis allopolyploids.</title>
        <authorList>
            <person name="Chen Z."/>
        </authorList>
    </citation>
    <scope>NUCLEOTIDE SEQUENCE [LARGE SCALE GENOMIC DNA]</scope>
    <source>
        <strain evidence="2">As9502</strain>
        <tissue evidence="2">Leaf</tissue>
    </source>
</reference>
<dbReference type="Pfam" id="PF05340">
    <property type="entry name" value="DUF740"/>
    <property type="match status" value="1"/>
</dbReference>
<dbReference type="PANTHER" id="PTHR31659:SF38">
    <property type="entry name" value="PROTEIN OCTOPUS"/>
    <property type="match status" value="1"/>
</dbReference>
<dbReference type="EMBL" id="JAEFBJ010000006">
    <property type="protein sequence ID" value="KAG7599354.1"/>
    <property type="molecule type" value="Genomic_DNA"/>
</dbReference>
<sequence>MKSFSASKNNEGFSGVFERQRRSCDVRLRSSLWNLFSQDEQRNLPSNVSGGEIEVEPRKSSVAEPVLEVNDEGEAESDDEVEEEEEEYVEAGDFEILNDSGELIGEKKRRDC</sequence>
<evidence type="ECO:0000313" key="3">
    <source>
        <dbReference type="Proteomes" id="UP000694251"/>
    </source>
</evidence>